<evidence type="ECO:0000256" key="11">
    <source>
        <dbReference type="ARBA" id="ARBA00024220"/>
    </source>
</evidence>
<dbReference type="FunFam" id="1.20.1560.10:FF:000001">
    <property type="entry name" value="ATP-binding cassette subfamily C member 1"/>
    <property type="match status" value="1"/>
</dbReference>
<feature type="domain" description="ABC transporter" evidence="15">
    <location>
        <begin position="232"/>
        <end position="499"/>
    </location>
</feature>
<dbReference type="PANTHER" id="PTHR24223:SF176">
    <property type="entry name" value="ATP-BINDING CASSETTE SUB-FAMILY C MEMBER 2"/>
    <property type="match status" value="1"/>
</dbReference>
<dbReference type="CDD" id="cd18603">
    <property type="entry name" value="ABC_6TM_MRP1_2_3_6_D2_like"/>
    <property type="match status" value="1"/>
</dbReference>
<evidence type="ECO:0000259" key="16">
    <source>
        <dbReference type="PROSITE" id="PS50929"/>
    </source>
</evidence>
<feature type="signal peptide" evidence="14">
    <location>
        <begin position="1"/>
        <end position="17"/>
    </location>
</feature>
<dbReference type="Proteomes" id="UP000533954">
    <property type="component" value="Unassembled WGS sequence"/>
</dbReference>
<dbReference type="GO" id="GO:0015431">
    <property type="term" value="F:ABC-type glutathione S-conjugate transporter activity"/>
    <property type="evidence" value="ECO:0007669"/>
    <property type="project" value="UniProtKB-EC"/>
</dbReference>
<accession>A0A7K7VLI6</accession>
<protein>
    <recommendedName>
        <fullName evidence="11">ABC-type glutathione-S-conjugate transporter</fullName>
        <ecNumber evidence="11">7.6.2.3</ecNumber>
    </recommendedName>
</protein>
<dbReference type="GO" id="GO:0016887">
    <property type="term" value="F:ATP hydrolysis activity"/>
    <property type="evidence" value="ECO:0007669"/>
    <property type="project" value="InterPro"/>
</dbReference>
<evidence type="ECO:0000256" key="2">
    <source>
        <dbReference type="ARBA" id="ARBA00009726"/>
    </source>
</evidence>
<gene>
    <name evidence="17" type="primary">Abcc2</name>
    <name evidence="17" type="ORF">EUDELE_R09636</name>
</gene>
<dbReference type="InterPro" id="IPR003439">
    <property type="entry name" value="ABC_transporter-like_ATP-bd"/>
</dbReference>
<evidence type="ECO:0000256" key="4">
    <source>
        <dbReference type="ARBA" id="ARBA00022692"/>
    </source>
</evidence>
<dbReference type="EMBL" id="VZSX01000206">
    <property type="protein sequence ID" value="NXA42295.1"/>
    <property type="molecule type" value="Genomic_DNA"/>
</dbReference>
<dbReference type="Gene3D" id="3.40.50.300">
    <property type="entry name" value="P-loop containing nucleotide triphosphate hydrolases"/>
    <property type="match status" value="1"/>
</dbReference>
<dbReference type="AlphaFoldDB" id="A0A7K7VLI6"/>
<dbReference type="Pfam" id="PF00664">
    <property type="entry name" value="ABC_membrane"/>
    <property type="match status" value="1"/>
</dbReference>
<evidence type="ECO:0000256" key="14">
    <source>
        <dbReference type="SAM" id="SignalP"/>
    </source>
</evidence>
<dbReference type="FunFam" id="3.40.50.300:FF:000074">
    <property type="entry name" value="Multidrug resistance-associated protein 5 isoform 1"/>
    <property type="match status" value="1"/>
</dbReference>
<dbReference type="PROSITE" id="PS50929">
    <property type="entry name" value="ABC_TM1F"/>
    <property type="match status" value="1"/>
</dbReference>
<dbReference type="SUPFAM" id="SSF52540">
    <property type="entry name" value="P-loop containing nucleoside triphosphate hydrolases"/>
    <property type="match status" value="1"/>
</dbReference>
<evidence type="ECO:0000259" key="15">
    <source>
        <dbReference type="PROSITE" id="PS50893"/>
    </source>
</evidence>
<dbReference type="OrthoDB" id="6500128at2759"/>
<evidence type="ECO:0000256" key="9">
    <source>
        <dbReference type="ARBA" id="ARBA00022989"/>
    </source>
</evidence>
<feature type="non-terminal residue" evidence="17">
    <location>
        <position position="1"/>
    </location>
</feature>
<keyword evidence="10 13" id="KW-0472">Membrane</keyword>
<dbReference type="PROSITE" id="PS50893">
    <property type="entry name" value="ABC_TRANSPORTER_2"/>
    <property type="match status" value="1"/>
</dbReference>
<evidence type="ECO:0000256" key="8">
    <source>
        <dbReference type="ARBA" id="ARBA00022967"/>
    </source>
</evidence>
<reference evidence="17 18" key="1">
    <citation type="submission" date="2019-09" db="EMBL/GenBank/DDBJ databases">
        <title>Bird 10,000 Genomes (B10K) Project - Family phase.</title>
        <authorList>
            <person name="Zhang G."/>
        </authorList>
    </citation>
    <scope>NUCLEOTIDE SEQUENCE [LARGE SCALE GENOMIC DNA]</scope>
    <source>
        <strain evidence="17">B10K-LSUMZ-16893</strain>
    </source>
</reference>
<evidence type="ECO:0000256" key="10">
    <source>
        <dbReference type="ARBA" id="ARBA00023136"/>
    </source>
</evidence>
<evidence type="ECO:0000256" key="13">
    <source>
        <dbReference type="SAM" id="Phobius"/>
    </source>
</evidence>
<sequence>LFLFIATILCAHGSVQASRVMHQKLLSNILHVPMSFFDTTPTGRIVNRFAKDIFTVDETIPMSFRSWLSCLMAIISTLLMISLATPFFALVIIPLGIFYYFVLRFYVSTSRQLRRLDSVTRSPIYSHFGETVSGLSVIRAYGHQERFLQHNENTVDTNQKSVYSWIVSNRWLAVRLEFVGSLVVFFSALLAVISKGTLEGGIVGLSISSALNVTQTLNWLVRMSSELETNIVAVERIHEYTTVQNELVLQGITCSIRSTEKVSSSRKTPSLAALSYWGSCSLGSGSWSKWLLPQVGVVGRTGAGKSSLTNCLFRVLEAAGGTIAIDGLDISTIGLHDLRQNLTIIPQDPVLFSGTLRMNLDPFDQYPDEEVWKALELAHLKTYVQELPEGLLHRVSEGGENLSVGQRQLVCLARALLRKAKILILDEATAAVDLETDHLIQTTIRSEFANCTVLTIAHRLHTIMDSNRVMVLQAGRIVEYDSPEELLQKQGIFSAMAKDAGILSTQSTAL</sequence>
<comment type="similarity">
    <text evidence="2">Belongs to the ABC transporter superfamily. ABCC family. Conjugate transporter (TC 3.A.1.208) subfamily.</text>
</comment>
<evidence type="ECO:0000313" key="17">
    <source>
        <dbReference type="EMBL" id="NXA42295.1"/>
    </source>
</evidence>
<name>A0A7K7VLI6_EUDEL</name>
<keyword evidence="3" id="KW-0813">Transport</keyword>
<comment type="catalytic activity">
    <reaction evidence="12">
        <text>leukotriene C4(in) + ATP + H2O = leukotriene C4(out) + ADP + phosphate + H(+)</text>
        <dbReference type="Rhea" id="RHEA:38963"/>
        <dbReference type="ChEBI" id="CHEBI:15377"/>
        <dbReference type="ChEBI" id="CHEBI:15378"/>
        <dbReference type="ChEBI" id="CHEBI:30616"/>
        <dbReference type="ChEBI" id="CHEBI:43474"/>
        <dbReference type="ChEBI" id="CHEBI:57973"/>
        <dbReference type="ChEBI" id="CHEBI:456216"/>
    </reaction>
    <physiologicalReaction direction="left-to-right" evidence="12">
        <dbReference type="Rhea" id="RHEA:38964"/>
    </physiologicalReaction>
</comment>
<feature type="chain" id="PRO_5029907376" description="ABC-type glutathione-S-conjugate transporter" evidence="14">
    <location>
        <begin position="18"/>
        <end position="510"/>
    </location>
</feature>
<keyword evidence="14" id="KW-0732">Signal</keyword>
<keyword evidence="6" id="KW-0547">Nucleotide-binding</keyword>
<comment type="caution">
    <text evidence="17">The sequence shown here is derived from an EMBL/GenBank/DDBJ whole genome shotgun (WGS) entry which is preliminary data.</text>
</comment>
<keyword evidence="8" id="KW-1278">Translocase</keyword>
<dbReference type="EC" id="7.6.2.3" evidence="11"/>
<dbReference type="GO" id="GO:0005524">
    <property type="term" value="F:ATP binding"/>
    <property type="evidence" value="ECO:0007669"/>
    <property type="project" value="UniProtKB-KW"/>
</dbReference>
<dbReference type="InterPro" id="IPR036640">
    <property type="entry name" value="ABC1_TM_sf"/>
</dbReference>
<comment type="subcellular location">
    <subcellularLocation>
        <location evidence="1">Endomembrane system</location>
        <topology evidence="1">Multi-pass membrane protein</topology>
    </subcellularLocation>
</comment>
<dbReference type="SUPFAM" id="SSF90123">
    <property type="entry name" value="ABC transporter transmembrane region"/>
    <property type="match status" value="1"/>
</dbReference>
<dbReference type="CDD" id="cd03244">
    <property type="entry name" value="ABCC_MRP_domain2"/>
    <property type="match status" value="1"/>
</dbReference>
<dbReference type="SMART" id="SM00382">
    <property type="entry name" value="AAA"/>
    <property type="match status" value="1"/>
</dbReference>
<dbReference type="InterPro" id="IPR017871">
    <property type="entry name" value="ABC_transporter-like_CS"/>
</dbReference>
<keyword evidence="7" id="KW-0067">ATP-binding</keyword>
<feature type="domain" description="ABC transmembrane type-1" evidence="16">
    <location>
        <begin position="1"/>
        <end position="229"/>
    </location>
</feature>
<dbReference type="PROSITE" id="PS00211">
    <property type="entry name" value="ABC_TRANSPORTER_1"/>
    <property type="match status" value="1"/>
</dbReference>
<dbReference type="InterPro" id="IPR003593">
    <property type="entry name" value="AAA+_ATPase"/>
</dbReference>
<evidence type="ECO:0000256" key="7">
    <source>
        <dbReference type="ARBA" id="ARBA00022840"/>
    </source>
</evidence>
<evidence type="ECO:0000256" key="6">
    <source>
        <dbReference type="ARBA" id="ARBA00022741"/>
    </source>
</evidence>
<dbReference type="PANTHER" id="PTHR24223">
    <property type="entry name" value="ATP-BINDING CASSETTE SUB-FAMILY C"/>
    <property type="match status" value="1"/>
</dbReference>
<evidence type="ECO:0000256" key="12">
    <source>
        <dbReference type="ARBA" id="ARBA00047523"/>
    </source>
</evidence>
<dbReference type="InterPro" id="IPR011527">
    <property type="entry name" value="ABC1_TM_dom"/>
</dbReference>
<evidence type="ECO:0000256" key="1">
    <source>
        <dbReference type="ARBA" id="ARBA00004127"/>
    </source>
</evidence>
<evidence type="ECO:0000256" key="5">
    <source>
        <dbReference type="ARBA" id="ARBA00022737"/>
    </source>
</evidence>
<evidence type="ECO:0000313" key="18">
    <source>
        <dbReference type="Proteomes" id="UP000533954"/>
    </source>
</evidence>
<evidence type="ECO:0000256" key="3">
    <source>
        <dbReference type="ARBA" id="ARBA00022448"/>
    </source>
</evidence>
<proteinExistence type="inferred from homology"/>
<dbReference type="InterPro" id="IPR027417">
    <property type="entry name" value="P-loop_NTPase"/>
</dbReference>
<keyword evidence="18" id="KW-1185">Reference proteome</keyword>
<feature type="transmembrane region" description="Helical" evidence="13">
    <location>
        <begin position="71"/>
        <end position="102"/>
    </location>
</feature>
<dbReference type="GO" id="GO:0016324">
    <property type="term" value="C:apical plasma membrane"/>
    <property type="evidence" value="ECO:0007669"/>
    <property type="project" value="TreeGrafter"/>
</dbReference>
<dbReference type="Gene3D" id="1.20.1560.10">
    <property type="entry name" value="ABC transporter type 1, transmembrane domain"/>
    <property type="match status" value="1"/>
</dbReference>
<dbReference type="InterPro" id="IPR050173">
    <property type="entry name" value="ABC_transporter_C-like"/>
</dbReference>
<keyword evidence="9 13" id="KW-1133">Transmembrane helix</keyword>
<dbReference type="GO" id="GO:0012505">
    <property type="term" value="C:endomembrane system"/>
    <property type="evidence" value="ECO:0007669"/>
    <property type="project" value="UniProtKB-SubCell"/>
</dbReference>
<feature type="non-terminal residue" evidence="17">
    <location>
        <position position="510"/>
    </location>
</feature>
<organism evidence="17 18">
    <name type="scientific">Eudromia elegans</name>
    <name type="common">Elegant crested-tinamou</name>
    <dbReference type="NCBI Taxonomy" id="8805"/>
    <lineage>
        <taxon>Eukaryota</taxon>
        <taxon>Metazoa</taxon>
        <taxon>Chordata</taxon>
        <taxon>Craniata</taxon>
        <taxon>Vertebrata</taxon>
        <taxon>Euteleostomi</taxon>
        <taxon>Archelosauria</taxon>
        <taxon>Archosauria</taxon>
        <taxon>Dinosauria</taxon>
        <taxon>Saurischia</taxon>
        <taxon>Theropoda</taxon>
        <taxon>Coelurosauria</taxon>
        <taxon>Aves</taxon>
        <taxon>Palaeognathae</taxon>
        <taxon>Tinamiformes</taxon>
        <taxon>Tinamidae</taxon>
        <taxon>Eudromia</taxon>
    </lineage>
</organism>
<dbReference type="Pfam" id="PF00005">
    <property type="entry name" value="ABC_tran"/>
    <property type="match status" value="1"/>
</dbReference>
<keyword evidence="4 13" id="KW-0812">Transmembrane</keyword>
<feature type="transmembrane region" description="Helical" evidence="13">
    <location>
        <begin position="172"/>
        <end position="194"/>
    </location>
</feature>
<keyword evidence="5" id="KW-0677">Repeat</keyword>